<accession>A0A0Q2W5J3</accession>
<dbReference type="Proteomes" id="UP000409545">
    <property type="component" value="Unassembled WGS sequence"/>
</dbReference>
<dbReference type="KEGG" id="ccof:VC76_02865"/>
<gene>
    <name evidence="2" type="ORF">B9Q54_00530</name>
    <name evidence="1" type="ORF">BU953_05095</name>
    <name evidence="3" type="ORF">DSX26_02750</name>
    <name evidence="4" type="ORF">DYU70_02945</name>
</gene>
<dbReference type="KEGG" id="ccoo:ATE51_03108"/>
<dbReference type="AlphaFoldDB" id="A0A0Q2W5J3"/>
<protein>
    <submittedName>
        <fullName evidence="1">Uncharacterized protein</fullName>
    </submittedName>
</protein>
<name>A0A0Q2W5J3_CAMCO</name>
<organism evidence="1 8">
    <name type="scientific">Campylobacter coli</name>
    <dbReference type="NCBI Taxonomy" id="195"/>
    <lineage>
        <taxon>Bacteria</taxon>
        <taxon>Pseudomonadati</taxon>
        <taxon>Campylobacterota</taxon>
        <taxon>Epsilonproteobacteria</taxon>
        <taxon>Campylobacterales</taxon>
        <taxon>Campylobacteraceae</taxon>
        <taxon>Campylobacter</taxon>
    </lineage>
</organism>
<dbReference type="Proteomes" id="UP000411403">
    <property type="component" value="Unassembled WGS sequence"/>
</dbReference>
<evidence type="ECO:0000313" key="1">
    <source>
        <dbReference type="EMBL" id="EAJ1076983.1"/>
    </source>
</evidence>
<evidence type="ECO:0000313" key="5">
    <source>
        <dbReference type="Proteomes" id="UP000352088"/>
    </source>
</evidence>
<comment type="caution">
    <text evidence="1">The sequence shown here is derived from an EMBL/GenBank/DDBJ whole genome shotgun (WGS) entry which is preliminary data.</text>
</comment>
<dbReference type="EMBL" id="AABUYW010000007">
    <property type="protein sequence ID" value="EAJ1076983.1"/>
    <property type="molecule type" value="Genomic_DNA"/>
</dbReference>
<evidence type="ECO:0000313" key="8">
    <source>
        <dbReference type="Proteomes" id="UP000557830"/>
    </source>
</evidence>
<evidence type="ECO:0000313" key="4">
    <source>
        <dbReference type="EMBL" id="EAL9204120.1"/>
    </source>
</evidence>
<dbReference type="Proteomes" id="UP000352088">
    <property type="component" value="Unassembled WGS sequence"/>
</dbReference>
<dbReference type="RefSeq" id="WP_002776186.1">
    <property type="nucleotide sequence ID" value="NZ_AP028338.1"/>
</dbReference>
<dbReference type="EMBL" id="AACGUZ010000001">
    <property type="protein sequence ID" value="EAK5102770.1"/>
    <property type="molecule type" value="Genomic_DNA"/>
</dbReference>
<evidence type="ECO:0000313" key="2">
    <source>
        <dbReference type="EMBL" id="EAK5102770.1"/>
    </source>
</evidence>
<proteinExistence type="predicted"/>
<evidence type="ECO:0000313" key="3">
    <source>
        <dbReference type="EMBL" id="EAL6850387.1"/>
    </source>
</evidence>
<sequence>MKQWLSDFKLALIQEDVNKLENLLDELDMKAFIKNLAKESPSEDFLKENANDVFYQVQALLQEAVILIEQKKKTKAVEIQKFQKALTYFKS</sequence>
<evidence type="ECO:0000313" key="6">
    <source>
        <dbReference type="Proteomes" id="UP000409545"/>
    </source>
</evidence>
<dbReference type="EMBL" id="AACSIE010000002">
    <property type="protein sequence ID" value="EAL9204120.1"/>
    <property type="molecule type" value="Genomic_DNA"/>
</dbReference>
<dbReference type="EMBL" id="AACQHW010000002">
    <property type="protein sequence ID" value="EAL6850387.1"/>
    <property type="molecule type" value="Genomic_DNA"/>
</dbReference>
<evidence type="ECO:0000313" key="7">
    <source>
        <dbReference type="Proteomes" id="UP000411403"/>
    </source>
</evidence>
<reference evidence="6 8" key="1">
    <citation type="submission" date="2018-05" db="EMBL/GenBank/DDBJ databases">
        <authorList>
            <consortium name="NARMS: The National Antimicrobial Resistance Monitoring System"/>
        </authorList>
    </citation>
    <scope>NUCLEOTIDE SEQUENCE [LARGE SCALE GENOMIC DNA]</scope>
    <source>
        <strain evidence="4 7">CVM N17C171</strain>
        <strain evidence="3 5">CVM N17C548</strain>
        <strain evidence="1 8">FSIS1609200</strain>
        <strain evidence="2 6">FSIS1711007</strain>
    </source>
</reference>
<dbReference type="Proteomes" id="UP000557830">
    <property type="component" value="Unassembled WGS sequence"/>
</dbReference>